<evidence type="ECO:0000313" key="7">
    <source>
        <dbReference type="EMBL" id="JAS25964.1"/>
    </source>
</evidence>
<gene>
    <name evidence="7" type="ORF">g.36561</name>
</gene>
<reference evidence="7" key="1">
    <citation type="submission" date="2015-12" db="EMBL/GenBank/DDBJ databases">
        <title>De novo transcriptome assembly of four potential Pierce s Disease insect vectors from Arizona vineyards.</title>
        <authorList>
            <person name="Tassone E.E."/>
        </authorList>
    </citation>
    <scope>NUCLEOTIDE SEQUENCE</scope>
</reference>
<protein>
    <recommendedName>
        <fullName evidence="4">N(6)-adenosine-methyltransferase non-catalytic subunit METTL14</fullName>
    </recommendedName>
    <alternativeName>
        <fullName evidence="3">Methyltransferase-like protein 14</fullName>
    </alternativeName>
</protein>
<dbReference type="PANTHER" id="PTHR13107">
    <property type="entry name" value="N6-ADENOSINE-METHYLTRANSFERASE NON-CATALYTIC SUBUNIT"/>
    <property type="match status" value="1"/>
</dbReference>
<comment type="subcellular location">
    <subcellularLocation>
        <location evidence="1">Nucleus</location>
    </subcellularLocation>
</comment>
<dbReference type="InterPro" id="IPR007757">
    <property type="entry name" value="MT-A70-like"/>
</dbReference>
<evidence type="ECO:0000256" key="5">
    <source>
        <dbReference type="PROSITE-ProRule" id="PRU00489"/>
    </source>
</evidence>
<dbReference type="PROSITE" id="PS51592">
    <property type="entry name" value="SAM_MTA70L_2"/>
    <property type="match status" value="1"/>
</dbReference>
<name>A0A1B6DJU6_9HEMI</name>
<feature type="compositionally biased region" description="Basic and acidic residues" evidence="6">
    <location>
        <begin position="48"/>
        <end position="66"/>
    </location>
</feature>
<dbReference type="Pfam" id="PF05063">
    <property type="entry name" value="MT-A70"/>
    <property type="match status" value="1"/>
</dbReference>
<dbReference type="PANTHER" id="PTHR13107:SF0">
    <property type="entry name" value="N6-ADENOSINE-METHYLTRANSFERASE NON-CATALYTIC SUBUNIT"/>
    <property type="match status" value="1"/>
</dbReference>
<evidence type="ECO:0000256" key="1">
    <source>
        <dbReference type="ARBA" id="ARBA00004123"/>
    </source>
</evidence>
<proteinExistence type="inferred from homology"/>
<dbReference type="AlphaFoldDB" id="A0A1B6DJU6"/>
<dbReference type="GO" id="GO:0036396">
    <property type="term" value="C:RNA N6-methyladenosine methyltransferase complex"/>
    <property type="evidence" value="ECO:0007669"/>
    <property type="project" value="TreeGrafter"/>
</dbReference>
<evidence type="ECO:0000256" key="3">
    <source>
        <dbReference type="ARBA" id="ARBA00032942"/>
    </source>
</evidence>
<evidence type="ECO:0000256" key="2">
    <source>
        <dbReference type="ARBA" id="ARBA00023242"/>
    </source>
</evidence>
<keyword evidence="2" id="KW-0539">Nucleus</keyword>
<dbReference type="InterPro" id="IPR029063">
    <property type="entry name" value="SAM-dependent_MTases_sf"/>
</dbReference>
<feature type="region of interest" description="Disordered" evidence="6">
    <location>
        <begin position="45"/>
        <end position="68"/>
    </location>
</feature>
<evidence type="ECO:0000256" key="6">
    <source>
        <dbReference type="SAM" id="MobiDB-lite"/>
    </source>
</evidence>
<dbReference type="EMBL" id="GEDC01011334">
    <property type="protein sequence ID" value="JAS25964.1"/>
    <property type="molecule type" value="Transcribed_RNA"/>
</dbReference>
<dbReference type="SUPFAM" id="SSF53335">
    <property type="entry name" value="S-adenosyl-L-methionine-dependent methyltransferases"/>
    <property type="match status" value="1"/>
</dbReference>
<sequence length="318" mass="36780">MSDKLKELKERSQKRKKLLVQSLGVSNVAELRQVLGTTSDIPQKKVSRKEILQQEKQEEKSAKEETTTDELVYKDSSTFLKGTQSSNPHNDYCQHFVDTGQRPQNFIRDVGLADRFEEYPKLRELIKLKDDLIAQTASPPMFLKCDLQTFNLKDINQKFDVILVEPPLEEYQRTMGVTNMQFWGWDQIMQLDIGELAASRSFVFLWCGSSEGLDMGRFCLRKWGFRRCEDICWIRTNAKNPGHSKNLEAKAVFQRTKEHCLMGIKGTVRRSTDGDFIHANVDIDLIISEEPEYGSLEKPVEIFHIIEHFCLGRRSLIV</sequence>
<dbReference type="GO" id="GO:0005634">
    <property type="term" value="C:nucleus"/>
    <property type="evidence" value="ECO:0007669"/>
    <property type="project" value="UniProtKB-SubCell"/>
</dbReference>
<evidence type="ECO:0000256" key="4">
    <source>
        <dbReference type="ARBA" id="ARBA00049757"/>
    </source>
</evidence>
<comment type="similarity">
    <text evidence="5">Belongs to the MT-A70-like family.</text>
</comment>
<organism evidence="7">
    <name type="scientific">Clastoptera arizonana</name>
    <name type="common">Arizona spittle bug</name>
    <dbReference type="NCBI Taxonomy" id="38151"/>
    <lineage>
        <taxon>Eukaryota</taxon>
        <taxon>Metazoa</taxon>
        <taxon>Ecdysozoa</taxon>
        <taxon>Arthropoda</taxon>
        <taxon>Hexapoda</taxon>
        <taxon>Insecta</taxon>
        <taxon>Pterygota</taxon>
        <taxon>Neoptera</taxon>
        <taxon>Paraneoptera</taxon>
        <taxon>Hemiptera</taxon>
        <taxon>Auchenorrhyncha</taxon>
        <taxon>Cercopoidea</taxon>
        <taxon>Clastopteridae</taxon>
        <taxon>Clastoptera</taxon>
    </lineage>
</organism>
<dbReference type="InterPro" id="IPR045123">
    <property type="entry name" value="METTL14-like"/>
</dbReference>
<dbReference type="PROSITE" id="PS51143">
    <property type="entry name" value="MT_A70"/>
    <property type="match status" value="1"/>
</dbReference>
<dbReference type="GO" id="GO:0003729">
    <property type="term" value="F:mRNA binding"/>
    <property type="evidence" value="ECO:0007669"/>
    <property type="project" value="TreeGrafter"/>
</dbReference>
<accession>A0A1B6DJU6</accession>